<accession>A0ABT9ZA05</accession>
<evidence type="ECO:0000259" key="2">
    <source>
        <dbReference type="Pfam" id="PF14130"/>
    </source>
</evidence>
<evidence type="ECO:0000256" key="1">
    <source>
        <dbReference type="SAM" id="MobiDB-lite"/>
    </source>
</evidence>
<organism evidence="3 4">
    <name type="scientific">Metabacillus malikii</name>
    <dbReference type="NCBI Taxonomy" id="1504265"/>
    <lineage>
        <taxon>Bacteria</taxon>
        <taxon>Bacillati</taxon>
        <taxon>Bacillota</taxon>
        <taxon>Bacilli</taxon>
        <taxon>Bacillales</taxon>
        <taxon>Bacillaceae</taxon>
        <taxon>Metabacillus</taxon>
    </lineage>
</organism>
<protein>
    <recommendedName>
        <fullName evidence="2">CD-NTase associated protein 4-like DNA endonuclease domain-containing protein</fullName>
    </recommendedName>
</protein>
<sequence>MDLKQRISEQRPRENSGSRSANRFDYQKDWAILKLIELHKTGEDYLLVMDYYDDIVIFDSESDPKNMEFFQIKTSGGNWTLNKLLKRKKGESGLLPSIIGKMYGCKLQFPNHTLSLNFVSNSFLSIDLKDKKTKSLTKRDIPFSEICDKKLAIIINQIKEEHSLTEVPDFLELTFFKVSDLILNDREIYVRGKLSDFLEELNPKGTFKISLVYNTLFDEVKRKNNFEGNIANFDELSQRKGIGRSHFSSIIKNFTNDDSKLEKMWSLTENRLNAEGVPLVEIMELQEAWDTYKVEKMDLTNQYLQDIRKTINKIVLNYRANKSLYKDIIQPAFKDFVAKKQVDIYPEHYIKAIILMELYGI</sequence>
<feature type="region of interest" description="Disordered" evidence="1">
    <location>
        <begin position="1"/>
        <end position="20"/>
    </location>
</feature>
<comment type="caution">
    <text evidence="3">The sequence shown here is derived from an EMBL/GenBank/DDBJ whole genome shotgun (WGS) entry which is preliminary data.</text>
</comment>
<dbReference type="InterPro" id="IPR025382">
    <property type="entry name" value="Cap4-like_endonuclease_dom"/>
</dbReference>
<feature type="domain" description="CD-NTase associated protein 4-like DNA endonuclease" evidence="2">
    <location>
        <begin position="16"/>
        <end position="223"/>
    </location>
</feature>
<gene>
    <name evidence="3" type="ORF">J2S19_000105</name>
</gene>
<dbReference type="EMBL" id="JAUSUD010000001">
    <property type="protein sequence ID" value="MDQ0228855.1"/>
    <property type="molecule type" value="Genomic_DNA"/>
</dbReference>
<name>A0ABT9ZA05_9BACI</name>
<dbReference type="RefSeq" id="WP_307335598.1">
    <property type="nucleotide sequence ID" value="NZ_JAUSUD010000001.1"/>
</dbReference>
<keyword evidence="4" id="KW-1185">Reference proteome</keyword>
<dbReference type="Pfam" id="PF14130">
    <property type="entry name" value="Cap4_nuclease"/>
    <property type="match status" value="1"/>
</dbReference>
<feature type="compositionally biased region" description="Basic and acidic residues" evidence="1">
    <location>
        <begin position="1"/>
        <end position="16"/>
    </location>
</feature>
<reference evidence="3 4" key="1">
    <citation type="submission" date="2023-07" db="EMBL/GenBank/DDBJ databases">
        <title>Genomic Encyclopedia of Type Strains, Phase IV (KMG-IV): sequencing the most valuable type-strain genomes for metagenomic binning, comparative biology and taxonomic classification.</title>
        <authorList>
            <person name="Goeker M."/>
        </authorList>
    </citation>
    <scope>NUCLEOTIDE SEQUENCE [LARGE SCALE GENOMIC DNA]</scope>
    <source>
        <strain evidence="3 4">DSM 29005</strain>
    </source>
</reference>
<evidence type="ECO:0000313" key="4">
    <source>
        <dbReference type="Proteomes" id="UP001234495"/>
    </source>
</evidence>
<evidence type="ECO:0000313" key="3">
    <source>
        <dbReference type="EMBL" id="MDQ0228855.1"/>
    </source>
</evidence>
<proteinExistence type="predicted"/>
<dbReference type="Proteomes" id="UP001234495">
    <property type="component" value="Unassembled WGS sequence"/>
</dbReference>